<feature type="non-terminal residue" evidence="3">
    <location>
        <position position="1"/>
    </location>
</feature>
<dbReference type="EMBL" id="BDDD01000284">
    <property type="protein sequence ID" value="GAV62924.1"/>
    <property type="molecule type" value="Genomic_DNA"/>
</dbReference>
<dbReference type="Pfam" id="PF01190">
    <property type="entry name" value="Pollen_Ole_e_1"/>
    <property type="match status" value="1"/>
</dbReference>
<accession>A0A1Q3B4V9</accession>
<dbReference type="FunCoup" id="A0A1Q3B4V9">
    <property type="interactions" value="231"/>
</dbReference>
<reference evidence="4" key="1">
    <citation type="submission" date="2016-04" db="EMBL/GenBank/DDBJ databases">
        <title>Cephalotus genome sequencing.</title>
        <authorList>
            <person name="Fukushima K."/>
            <person name="Hasebe M."/>
            <person name="Fang X."/>
        </authorList>
    </citation>
    <scope>NUCLEOTIDE SEQUENCE [LARGE SCALE GENOMIC DNA]</scope>
    <source>
        <strain evidence="4">cv. St1</strain>
    </source>
</reference>
<evidence type="ECO:0000256" key="2">
    <source>
        <dbReference type="SAM" id="SignalP"/>
    </source>
</evidence>
<organism evidence="3 4">
    <name type="scientific">Cephalotus follicularis</name>
    <name type="common">Albany pitcher plant</name>
    <dbReference type="NCBI Taxonomy" id="3775"/>
    <lineage>
        <taxon>Eukaryota</taxon>
        <taxon>Viridiplantae</taxon>
        <taxon>Streptophyta</taxon>
        <taxon>Embryophyta</taxon>
        <taxon>Tracheophyta</taxon>
        <taxon>Spermatophyta</taxon>
        <taxon>Magnoliopsida</taxon>
        <taxon>eudicotyledons</taxon>
        <taxon>Gunneridae</taxon>
        <taxon>Pentapetalae</taxon>
        <taxon>rosids</taxon>
        <taxon>fabids</taxon>
        <taxon>Oxalidales</taxon>
        <taxon>Cephalotaceae</taxon>
        <taxon>Cephalotus</taxon>
    </lineage>
</organism>
<dbReference type="AlphaFoldDB" id="A0A1Q3B4V9"/>
<name>A0A1Q3B4V9_CEPFO</name>
<feature type="chain" id="PRO_5012637006" evidence="2">
    <location>
        <begin position="20"/>
        <end position="118"/>
    </location>
</feature>
<dbReference type="STRING" id="3775.A0A1Q3B4V9"/>
<evidence type="ECO:0000256" key="1">
    <source>
        <dbReference type="ARBA" id="ARBA00022729"/>
    </source>
</evidence>
<dbReference type="InParanoid" id="A0A1Q3B4V9"/>
<evidence type="ECO:0000313" key="4">
    <source>
        <dbReference type="Proteomes" id="UP000187406"/>
    </source>
</evidence>
<sequence>VVMLIATTLFMRCTNLIMAAVESKVFHVDGEVLFQDCTKSYNEWVSGATPVKGCVVSLTCMDERRKIVYCGSDVTVRGQFEMMLNKYKYGKELKAELCVRLVSSSPHPPCHIATHFAG</sequence>
<proteinExistence type="predicted"/>
<evidence type="ECO:0000313" key="3">
    <source>
        <dbReference type="EMBL" id="GAV62924.1"/>
    </source>
</evidence>
<feature type="non-terminal residue" evidence="3">
    <location>
        <position position="118"/>
    </location>
</feature>
<dbReference type="PANTHER" id="PTHR33470:SF29">
    <property type="entry name" value="POLLEN OLE E 1 ALLERGEN AND EXTENSIN FAMILY PROTEIN"/>
    <property type="match status" value="1"/>
</dbReference>
<dbReference type="OrthoDB" id="747559at2759"/>
<comment type="caution">
    <text evidence="3">The sequence shown here is derived from an EMBL/GenBank/DDBJ whole genome shotgun (WGS) entry which is preliminary data.</text>
</comment>
<dbReference type="PANTHER" id="PTHR33470">
    <property type="entry name" value="OS01G0164075 PROTEIN"/>
    <property type="match status" value="1"/>
</dbReference>
<keyword evidence="1 2" id="KW-0732">Signal</keyword>
<dbReference type="GO" id="GO:0071944">
    <property type="term" value="C:cell periphery"/>
    <property type="evidence" value="ECO:0007669"/>
    <property type="project" value="TreeGrafter"/>
</dbReference>
<keyword evidence="4" id="KW-1185">Reference proteome</keyword>
<feature type="signal peptide" evidence="2">
    <location>
        <begin position="1"/>
        <end position="19"/>
    </location>
</feature>
<protein>
    <submittedName>
        <fullName evidence="3">Pollen_Ole_e_I domain-containing protein</fullName>
    </submittedName>
</protein>
<dbReference type="Proteomes" id="UP000187406">
    <property type="component" value="Unassembled WGS sequence"/>
</dbReference>
<gene>
    <name evidence="3" type="ORF">CFOL_v3_06446</name>
</gene>